<dbReference type="GO" id="GO:0005509">
    <property type="term" value="F:calcium ion binding"/>
    <property type="evidence" value="ECO:0007669"/>
    <property type="project" value="InterPro"/>
</dbReference>
<dbReference type="GO" id="GO:0007156">
    <property type="term" value="P:homophilic cell adhesion via plasma membrane adhesion molecules"/>
    <property type="evidence" value="ECO:0007669"/>
    <property type="project" value="InterPro"/>
</dbReference>
<dbReference type="PROSITE" id="PS50835">
    <property type="entry name" value="IG_LIKE"/>
    <property type="match status" value="1"/>
</dbReference>
<dbReference type="Pfam" id="PF17963">
    <property type="entry name" value="Big_9"/>
    <property type="match status" value="1"/>
</dbReference>
<evidence type="ECO:0000259" key="1">
    <source>
        <dbReference type="PROSITE" id="PS50268"/>
    </source>
</evidence>
<dbReference type="Gene3D" id="2.60.40.10">
    <property type="entry name" value="Immunoglobulins"/>
    <property type="match status" value="3"/>
</dbReference>
<organism evidence="3 4">
    <name type="scientific">Sinomicrobium oceani</name>
    <dbReference type="NCBI Taxonomy" id="1150368"/>
    <lineage>
        <taxon>Bacteria</taxon>
        <taxon>Pseudomonadati</taxon>
        <taxon>Bacteroidota</taxon>
        <taxon>Flavobacteriia</taxon>
        <taxon>Flavobacteriales</taxon>
        <taxon>Flavobacteriaceae</taxon>
        <taxon>Sinomicrobium</taxon>
    </lineage>
</organism>
<dbReference type="InterPro" id="IPR002126">
    <property type="entry name" value="Cadherin-like_dom"/>
</dbReference>
<feature type="domain" description="Cadherin" evidence="1">
    <location>
        <begin position="1499"/>
        <end position="1642"/>
    </location>
</feature>
<dbReference type="OrthoDB" id="1236981at2"/>
<reference evidence="3 4" key="1">
    <citation type="submission" date="2016-11" db="EMBL/GenBank/DDBJ databases">
        <authorList>
            <person name="Jaros S."/>
            <person name="Januszkiewicz K."/>
            <person name="Wedrychowicz H."/>
        </authorList>
    </citation>
    <scope>NUCLEOTIDE SEQUENCE [LARGE SCALE GENOMIC DNA]</scope>
    <source>
        <strain evidence="3 4">CGMCC 1.12145</strain>
    </source>
</reference>
<dbReference type="InterPro" id="IPR044023">
    <property type="entry name" value="Ig_7"/>
</dbReference>
<dbReference type="RefSeq" id="WP_139276270.1">
    <property type="nucleotide sequence ID" value="NZ_FPJE01000019.1"/>
</dbReference>
<proteinExistence type="predicted"/>
<evidence type="ECO:0000259" key="2">
    <source>
        <dbReference type="PROSITE" id="PS50835"/>
    </source>
</evidence>
<evidence type="ECO:0000313" key="3">
    <source>
        <dbReference type="EMBL" id="SFW67062.1"/>
    </source>
</evidence>
<keyword evidence="4" id="KW-1185">Reference proteome</keyword>
<dbReference type="PROSITE" id="PS50268">
    <property type="entry name" value="CADHERIN_2"/>
    <property type="match status" value="2"/>
</dbReference>
<sequence length="3172" mass="332250">MKSLYYVVQKIKLRLVPILVLWSLSVLSFDSAYGQDMVRNYASAQQSGSGGLGVASVSNPSNAVDGDPFTYSVLNPVLLSSAWQQLSYGTTKVAGTNSYIKIGFGDDLLSLLGDINIQAYNNGSPVGTSVTLGSLLTLVSGSGSEEIVFQPVNSGGTPVAYDAVRITSSAVLSADTGLRVYHTYVMEDAGVSLACEEKNSAVDVLSGVTGAVLSGLVTVTNPSNAIGDPDVYSTMSVAVGALNTAYLTTIFQSPSEANQVVRIVLEQPGSLLELGLLSGFTIQPYLGSTAVGSPIVGDSNLITARLLGGSDKYELVLPVTGSFDRVQIELSNTVTALTDIRIYEVSRLPRVDLLDEPELSDVLEACGQVALSSAVGNYEPDYYDYFYYTSSTGGTALATSSVTTSGTYYIEAVDKVTGCISDRVAVNAVVNPFPEISFNGDISFSITPGESVTFPTASAPGANIQWYDYNGNAMAAAPTTVTFENEGIYTYRVEAVTPAGCTTSTQVSVIVSADCSPVYARAYNTAQDFELSQIPILGGNLGQISNPGNASDGDISTYSELTEPINLLGLLGETSQTLSWGSTINAGRRITVKLGRSYGLASVAGGVYVVPVDSGGNELGPRRLADPNLAALANGLNVYEYSFIPTDNSGVAIPFDGIKIVVDAVANVIQTARIYGAYYHNAEQSFTCSGEDSIDVYGGYETLLLNANLATALVTVSNEENAIDGDLSTFASLNNTAALNAYNKLVVAFETPSVPGDTLDIVFGHSGSLLDLNLLSALRIQRYLGGIPVEEPLTVNSALIGLRLLSGGNVAVASVPADVAYDGVKITYGGVASALEQFNIYEVRRRAATQFADGEGALNEVALCSGEAITFDDLPTDCGTSYVLYDAENGGSQVPLSDIPNLGAGQYSYWIQPVRYGCESLARGILTLNINDVPEAPSVTPENAWAAPGGAVTLEVQDPDENITYNWYDAATDGTLVFTGDTFEVTGVTTDISYYVEAVAGESCISAARTEVTITVLMPPTIDPVGATITQGETVPFEGLSPDGTEVVWYDPDGNEVATGPEYTIPDNLLPGDYVYTATTRDPVSGAESEPVEIPVTVQPLVLNAPTVTPPSAVIDEGDSQTFTATHDMAGVTFTWYDPDGNIVATTPEYTTPANLPVGDYTYTVTATDPSTGVVSPPAEVPVSVQAMGGGLVPPTVTPPTAVIGEGDTQLFTASHDTPGVTYIWYDPDGNQVATTPEFTTPANLAVGDYTYTVTATDPDSGEVSDPAQVQLTVEPAGTLLPPAVDPASATIEEGETASFTASHDNPDVTFTWYDPDGNVVATTPEYTTPANLPVGDHIYTVTVTDPDSGEESEPTEVVVTVEPASGGTLLPPTVTPPSATVMVGDTETFTASHDNPDVTFTWYDNDDNVVATTPEYTIPDDLAIGDYTYKVTVTDPDSGEESAPTEVPVSVVPVDSLLPPTVTPASATIEEGETETFTASHDNPDVTFTWYDPDGNVVATTPEYTTPDNLPVGDHIYTVTVTDPDSGEESEPTEVVVTVTPAAAELLPPSVDPLQATIDEGETAMFTASTDYPNGVIVWYDADGNEVNIGEEFIAGVGLPAGTYTYNVVVRDPDTNEESTPVQVTLNILSVTPPLECLPAYERVYAGSQSASAAGVQNNANAIDGNLDTHSTIIAPSLGMTYYQQMNFGQSFSTGAGDELHVRIGTQVGLSVGSVTVTVRAYNGTTAVGTPVQLSSGVLLNLLSGENEADVVIPDPGTSFNAVRVSVTGGLISAGDIDIYAAYVNRAVETLAECVPVEDILVGSTSGVLGDLNKVTNEGNVADGDLNTAANLRQNVGVAGYVHLTTLYSAPSVAGDSIRIVLADQNAGLLDLGLLSAIKVIAYKGNTPVHEATVDDGLLSLKLLGGANQYEVATQVDQPFDRISIQFDALVSALTGVDIFEIERVPVIQVDGNDPGDRAVEACQGGTVSLAAPTDDCTTYVWYDERNGGNLIGEGNLEFEIPADWTPGEHIVYVQPVRYGCEESGRTAVTIEVKEAPGADDIVVETDQPDYCENEEVVITATADALTTPVFAWYTDADKENPVADANGVTYTIVNGELSVTGLEAGTYTYYVSVKDGEDGCESLAGDLAEVSVVIKPGATAADIQTTDQVICMGETAVLEASSTTISDPVFNWYDNEDLTGDAVFTGPVFEQNGLAAGLYTYYITVQNDDTCESTAEEAVAVTIAVQHQITSDDIVLPGDLSQCLGSPVALSAGINTAITVENPVFAWYFDAAGTQQITDGIVMDGATYTVNGADLTVEGLAEGTVINYYVSLEGDNVCGSLDGDLATVQVTIGNELEAPEVSETDVSVCEGDDAVLSVLNPQSNLQYNWYETETGGTAVFTGIEFTLTAVTQDAVYYVEAQGDGDCASLTRTEVTVTVKDYATAADITIDGVTEICEYDDLVLTPSTGIAAPVFRWYANADKTGEITDGVSADGVLTLSGLTEGTYTYYVSVASDELCENQAGDLAEVEVSVGSPQAAPVVSPPEQFVVVGETAAAFEVSGVTSGEVVWYNDEQLQTEVFRGTSYVPSAGVVGNYTYYVVIEEGACVSEVTQVILHVTDLPTPPEECYIADAQENGTTFGCVLCSVQNPTNAIDDDTDNFTRLSIPAGLGSGSVYQTLIFSHTGKAGDSVLVDIATPVGLGDINILGGITVTLFNGTTQVDQYSLENPLLEIRLLTGGQRGQVLIPASGAYDRVEIRNTAGVATLLQSVDIYGAQIIQAAPELDIPDPVELCEGEEYIVSATPAAGTVLRWYNSDDELLFTGSNFEIPSDVAGSFTYFIEVVDQASGCPSPDRIAFDVIVNDSPGADDIAVTGNEDPVCADDDVVLTPSSASGTVFRWYMDADKMEPIADGDSDGDVSYAIAANGVLTISGLDSNQSPYTYYVSVEGTNGCENPAGDLAVVNVEITPTVPEDNIAGIEIETTNGDGEVCLNVTPDVVIIATLTPGSTVTNPVFYWYDETGNMVAGGENGTLTLTGLTPGTYTYSVGVSGDGFCETAEGDRKNITFVARDDCQLINAVDDIASTPVDIPVTIDVLANDVAGESPIDPATVMIITAPGNGMVAVDPVTGMVTYAPASGYEGNDIFTYTVKDEDGFESNEATVTVTVGGDNGGLLAVDDSAATPEDIAVDIDV</sequence>
<evidence type="ECO:0000313" key="4">
    <source>
        <dbReference type="Proteomes" id="UP000182248"/>
    </source>
</evidence>
<dbReference type="Gene3D" id="2.60.40.3440">
    <property type="match status" value="1"/>
</dbReference>
<dbReference type="InterPro" id="IPR003599">
    <property type="entry name" value="Ig_sub"/>
</dbReference>
<dbReference type="SMART" id="SM00089">
    <property type="entry name" value="PKD"/>
    <property type="match status" value="7"/>
</dbReference>
<feature type="domain" description="Cadherin" evidence="1">
    <location>
        <begin position="1321"/>
        <end position="1463"/>
    </location>
</feature>
<dbReference type="Pfam" id="PF19081">
    <property type="entry name" value="Ig_7"/>
    <property type="match status" value="6"/>
</dbReference>
<dbReference type="InterPro" id="IPR013783">
    <property type="entry name" value="Ig-like_fold"/>
</dbReference>
<accession>A0A1K1R617</accession>
<dbReference type="STRING" id="1150368.SAMN02927921_03157"/>
<name>A0A1K1R617_9FLAO</name>
<dbReference type="InterPro" id="IPR022409">
    <property type="entry name" value="PKD/Chitinase_dom"/>
</dbReference>
<dbReference type="SMART" id="SM00409">
    <property type="entry name" value="IG"/>
    <property type="match status" value="6"/>
</dbReference>
<feature type="domain" description="Ig-like" evidence="2">
    <location>
        <begin position="1276"/>
        <end position="1361"/>
    </location>
</feature>
<evidence type="ECO:0008006" key="5">
    <source>
        <dbReference type="Google" id="ProtNLM"/>
    </source>
</evidence>
<dbReference type="GO" id="GO:0016020">
    <property type="term" value="C:membrane"/>
    <property type="evidence" value="ECO:0007669"/>
    <property type="project" value="InterPro"/>
</dbReference>
<dbReference type="EMBL" id="FPJE01000019">
    <property type="protein sequence ID" value="SFW67062.1"/>
    <property type="molecule type" value="Genomic_DNA"/>
</dbReference>
<dbReference type="Proteomes" id="UP000182248">
    <property type="component" value="Unassembled WGS sequence"/>
</dbReference>
<dbReference type="InterPro" id="IPR007110">
    <property type="entry name" value="Ig-like_dom"/>
</dbReference>
<feature type="non-terminal residue" evidence="3">
    <location>
        <position position="3172"/>
    </location>
</feature>
<gene>
    <name evidence="3" type="ORF">SAMN02927921_03157</name>
</gene>
<protein>
    <recommendedName>
        <fullName evidence="5">Gliding motility-associated C-terminal domain-containing protein</fullName>
    </recommendedName>
</protein>